<dbReference type="RefSeq" id="WP_238722387.1">
    <property type="nucleotide sequence ID" value="NZ_JAHQCW010000029.1"/>
</dbReference>
<keyword evidence="1" id="KW-1133">Transmembrane helix</keyword>
<evidence type="ECO:0000313" key="3">
    <source>
        <dbReference type="Proteomes" id="UP000712157"/>
    </source>
</evidence>
<feature type="transmembrane region" description="Helical" evidence="1">
    <location>
        <begin position="93"/>
        <end position="115"/>
    </location>
</feature>
<organism evidence="2 3">
    <name type="scientific">Diplocloster agilis</name>
    <dbReference type="NCBI Taxonomy" id="2850323"/>
    <lineage>
        <taxon>Bacteria</taxon>
        <taxon>Bacillati</taxon>
        <taxon>Bacillota</taxon>
        <taxon>Clostridia</taxon>
        <taxon>Lachnospirales</taxon>
        <taxon>Lachnospiraceae</taxon>
        <taxon>Diplocloster</taxon>
    </lineage>
</organism>
<protein>
    <submittedName>
        <fullName evidence="2">Uncharacterized protein</fullName>
    </submittedName>
</protein>
<keyword evidence="3" id="KW-1185">Reference proteome</keyword>
<dbReference type="AlphaFoldDB" id="A0A949K2H3"/>
<sequence length="176" mass="20067">MQVEKGKKPFVGYEYKKITVNKNAVSMYLDCYKNFGWFTDENVANESGNSQITVQMKRDRKLINRVELTRLQKHFEACANEIETLEKSKTSTAAVCALVVGVIGTGFMAGSTFAVTHEPPVIWLCAVLAVPGFAGWLLPYFLYRFMIRKRTKKVFPLIEAKREEIYEICEKGHSLL</sequence>
<evidence type="ECO:0000256" key="1">
    <source>
        <dbReference type="SAM" id="Phobius"/>
    </source>
</evidence>
<proteinExistence type="predicted"/>
<dbReference type="EMBL" id="JAHQCW010000029">
    <property type="protein sequence ID" value="MBU9738087.1"/>
    <property type="molecule type" value="Genomic_DNA"/>
</dbReference>
<keyword evidence="1" id="KW-0812">Transmembrane</keyword>
<accession>A0A949K2H3</accession>
<keyword evidence="1" id="KW-0472">Membrane</keyword>
<comment type="caution">
    <text evidence="2">The sequence shown here is derived from an EMBL/GenBank/DDBJ whole genome shotgun (WGS) entry which is preliminary data.</text>
</comment>
<dbReference type="Proteomes" id="UP000712157">
    <property type="component" value="Unassembled WGS sequence"/>
</dbReference>
<name>A0A949K2H3_9FIRM</name>
<feature type="transmembrane region" description="Helical" evidence="1">
    <location>
        <begin position="121"/>
        <end position="143"/>
    </location>
</feature>
<evidence type="ECO:0000313" key="2">
    <source>
        <dbReference type="EMBL" id="MBU9738087.1"/>
    </source>
</evidence>
<gene>
    <name evidence="2" type="ORF">KTH89_16205</name>
</gene>
<reference evidence="2" key="1">
    <citation type="submission" date="2021-06" db="EMBL/GenBank/DDBJ databases">
        <title>Description of novel taxa of the family Lachnospiraceae.</title>
        <authorList>
            <person name="Chaplin A.V."/>
            <person name="Sokolova S.R."/>
            <person name="Pikina A.P."/>
            <person name="Korzhanova M."/>
            <person name="Belova V."/>
            <person name="Korostin D."/>
            <person name="Efimov B.A."/>
        </authorList>
    </citation>
    <scope>NUCLEOTIDE SEQUENCE</scope>
    <source>
        <strain evidence="2">ASD5720</strain>
    </source>
</reference>